<evidence type="ECO:0000313" key="2">
    <source>
        <dbReference type="EMBL" id="CAF4528009.1"/>
    </source>
</evidence>
<proteinExistence type="predicted"/>
<organism evidence="1 5">
    <name type="scientific">Rotaria socialis</name>
    <dbReference type="NCBI Taxonomy" id="392032"/>
    <lineage>
        <taxon>Eukaryota</taxon>
        <taxon>Metazoa</taxon>
        <taxon>Spiralia</taxon>
        <taxon>Gnathifera</taxon>
        <taxon>Rotifera</taxon>
        <taxon>Eurotatoria</taxon>
        <taxon>Bdelloidea</taxon>
        <taxon>Philodinida</taxon>
        <taxon>Philodinidae</taxon>
        <taxon>Rotaria</taxon>
    </lineage>
</organism>
<dbReference type="Proteomes" id="UP000663825">
    <property type="component" value="Unassembled WGS sequence"/>
</dbReference>
<comment type="caution">
    <text evidence="1">The sequence shown here is derived from an EMBL/GenBank/DDBJ whole genome shotgun (WGS) entry which is preliminary data.</text>
</comment>
<sequence>MSDTKKPGKPITFVEDTLNDDNIEELMKNILSLPELSDERNHIMNRKVHSREFLRRIREINEFCKHAANPEEALQQIKDYILHDGSAREITATLVFNDGPSSTLTMILIPENYLLHVYITTLRVNLSSHMK</sequence>
<dbReference type="EMBL" id="CAJOBO010005879">
    <property type="protein sequence ID" value="CAF4552642.1"/>
    <property type="molecule type" value="Genomic_DNA"/>
</dbReference>
<evidence type="ECO:0000313" key="3">
    <source>
        <dbReference type="EMBL" id="CAF4552642.1"/>
    </source>
</evidence>
<evidence type="ECO:0000313" key="6">
    <source>
        <dbReference type="Proteomes" id="UP000663873"/>
    </source>
</evidence>
<dbReference type="Proteomes" id="UP000663851">
    <property type="component" value="Unassembled WGS sequence"/>
</dbReference>
<protein>
    <submittedName>
        <fullName evidence="1">Uncharacterized protein</fullName>
    </submittedName>
</protein>
<evidence type="ECO:0000313" key="1">
    <source>
        <dbReference type="EMBL" id="CAF2980847.1"/>
    </source>
</evidence>
<name>A0A817KN05_9BILA</name>
<reference evidence="1" key="1">
    <citation type="submission" date="2021-02" db="EMBL/GenBank/DDBJ databases">
        <authorList>
            <person name="Nowell W R."/>
        </authorList>
    </citation>
    <scope>NUCLEOTIDE SEQUENCE</scope>
</reference>
<dbReference type="AlphaFoldDB" id="A0A817KN05"/>
<dbReference type="Proteomes" id="UP000663862">
    <property type="component" value="Unassembled WGS sequence"/>
</dbReference>
<accession>A0A817KN05</accession>
<dbReference type="Proteomes" id="UP000663873">
    <property type="component" value="Unassembled WGS sequence"/>
</dbReference>
<evidence type="ECO:0000313" key="5">
    <source>
        <dbReference type="Proteomes" id="UP000663825"/>
    </source>
</evidence>
<dbReference type="EMBL" id="CAJNXB010000012">
    <property type="protein sequence ID" value="CAF2980847.1"/>
    <property type="molecule type" value="Genomic_DNA"/>
</dbReference>
<dbReference type="EMBL" id="CAJOBP010008107">
    <property type="protein sequence ID" value="CAF4528009.1"/>
    <property type="molecule type" value="Genomic_DNA"/>
</dbReference>
<evidence type="ECO:0000313" key="4">
    <source>
        <dbReference type="EMBL" id="CAF4649153.1"/>
    </source>
</evidence>
<dbReference type="EMBL" id="CAJOBQ010005055">
    <property type="protein sequence ID" value="CAF4649153.1"/>
    <property type="molecule type" value="Genomic_DNA"/>
</dbReference>
<keyword evidence="6" id="KW-1185">Reference proteome</keyword>
<gene>
    <name evidence="3" type="ORF">HFQ381_LOCUS30972</name>
    <name evidence="1" type="ORF">TIS948_LOCUS440</name>
    <name evidence="4" type="ORF">TSG867_LOCUS30668</name>
    <name evidence="2" type="ORF">UJA718_LOCUS28021</name>
</gene>